<feature type="transmembrane region" description="Helical" evidence="1">
    <location>
        <begin position="7"/>
        <end position="27"/>
    </location>
</feature>
<keyword evidence="3" id="KW-1185">Reference proteome</keyword>
<organism evidence="2 3">
    <name type="scientific">Thalassococcus lentus</name>
    <dbReference type="NCBI Taxonomy" id="1210524"/>
    <lineage>
        <taxon>Bacteria</taxon>
        <taxon>Pseudomonadati</taxon>
        <taxon>Pseudomonadota</taxon>
        <taxon>Alphaproteobacteria</taxon>
        <taxon>Rhodobacterales</taxon>
        <taxon>Roseobacteraceae</taxon>
        <taxon>Thalassococcus</taxon>
    </lineage>
</organism>
<keyword evidence="1" id="KW-0472">Membrane</keyword>
<keyword evidence="1" id="KW-0812">Transmembrane</keyword>
<dbReference type="Proteomes" id="UP001210720">
    <property type="component" value="Unassembled WGS sequence"/>
</dbReference>
<sequence length="101" mass="10844">MIRAQIMPVAMGLMMGVMAIMMMHGVLTGEGGLAWLWFVLGHAGVVVLAAAAVAFGLHRRVPMIQKIAMHRPDKKHLAFVLIIAVTTATLIHVVHGGPAWT</sequence>
<proteinExistence type="predicted"/>
<feature type="transmembrane region" description="Helical" evidence="1">
    <location>
        <begin position="33"/>
        <end position="57"/>
    </location>
</feature>
<protein>
    <submittedName>
        <fullName evidence="2">Uncharacterized protein</fullName>
    </submittedName>
</protein>
<feature type="transmembrane region" description="Helical" evidence="1">
    <location>
        <begin position="77"/>
        <end position="95"/>
    </location>
</feature>
<gene>
    <name evidence="2" type="ORF">PFY00_10770</name>
</gene>
<dbReference type="EMBL" id="JAQIOY010000003">
    <property type="protein sequence ID" value="MDA7425213.1"/>
    <property type="molecule type" value="Genomic_DNA"/>
</dbReference>
<dbReference type="RefSeq" id="WP_271432561.1">
    <property type="nucleotide sequence ID" value="NZ_JAQIOY010000003.1"/>
</dbReference>
<name>A0ABT4XTB7_9RHOB</name>
<keyword evidence="1" id="KW-1133">Transmembrane helix</keyword>
<comment type="caution">
    <text evidence="2">The sequence shown here is derived from an EMBL/GenBank/DDBJ whole genome shotgun (WGS) entry which is preliminary data.</text>
</comment>
<evidence type="ECO:0000256" key="1">
    <source>
        <dbReference type="SAM" id="Phobius"/>
    </source>
</evidence>
<evidence type="ECO:0000313" key="3">
    <source>
        <dbReference type="Proteomes" id="UP001210720"/>
    </source>
</evidence>
<reference evidence="2 3" key="1">
    <citation type="submission" date="2023-01" db="EMBL/GenBank/DDBJ databases">
        <title>Thalassococcus onchidii sp. nov., isolated from a marine invertebrate from the South China Sea.</title>
        <authorList>
            <person name="Xu S."/>
            <person name="Liu Z."/>
            <person name="Xu Y."/>
        </authorList>
    </citation>
    <scope>NUCLEOTIDE SEQUENCE [LARGE SCALE GENOMIC DNA]</scope>
    <source>
        <strain evidence="2 3">KCTC 32084</strain>
    </source>
</reference>
<evidence type="ECO:0000313" key="2">
    <source>
        <dbReference type="EMBL" id="MDA7425213.1"/>
    </source>
</evidence>
<accession>A0ABT4XTB7</accession>